<sequence length="65" mass="7315">MHLDIHVSLQFQSQENTFTDAPHRSPCSTKITGHSPAALLYPPAPIKRAMHRMRGGLHVLARKCR</sequence>
<accession>A0ABN0GAT6</accession>
<dbReference type="EMBL" id="JH692061">
    <property type="protein sequence ID" value="EIP89196.1"/>
    <property type="molecule type" value="Genomic_DNA"/>
</dbReference>
<reference evidence="2" key="1">
    <citation type="journal article" date="2012" name="J. Bacteriol.">
        <title>Revised Genome Sequence of Burkholderia thailandensis MSMB43 with Improved Annotation.</title>
        <authorList>
            <person name="Zhuo Y."/>
            <person name="Liu L."/>
            <person name="Wang Q."/>
            <person name="Liu X."/>
            <person name="Ren B."/>
            <person name="Liu M."/>
            <person name="Ni P."/>
            <person name="Cheng Y.Q."/>
            <person name="Zhang L."/>
        </authorList>
    </citation>
    <scope>NUCLEOTIDE SEQUENCE [LARGE SCALE GENOMIC DNA]</scope>
    <source>
        <strain evidence="2">MSMB43</strain>
    </source>
</reference>
<proteinExistence type="predicted"/>
<evidence type="ECO:0000313" key="2">
    <source>
        <dbReference type="Proteomes" id="UP000004682"/>
    </source>
</evidence>
<dbReference type="Proteomes" id="UP000004682">
    <property type="component" value="Unassembled WGS sequence"/>
</dbReference>
<organism evidence="1 2">
    <name type="scientific">Burkholderia humptydooensis MSMB43</name>
    <dbReference type="NCBI Taxonomy" id="441157"/>
    <lineage>
        <taxon>Bacteria</taxon>
        <taxon>Pseudomonadati</taxon>
        <taxon>Pseudomonadota</taxon>
        <taxon>Betaproteobacteria</taxon>
        <taxon>Burkholderiales</taxon>
        <taxon>Burkholderiaceae</taxon>
        <taxon>Burkholderia</taxon>
        <taxon>pseudomallei group</taxon>
    </lineage>
</organism>
<gene>
    <name evidence="1" type="ORF">A33K_12775</name>
</gene>
<evidence type="ECO:0000313" key="1">
    <source>
        <dbReference type="EMBL" id="EIP89196.1"/>
    </source>
</evidence>
<protein>
    <submittedName>
        <fullName evidence="1">Uncharacterized protein</fullName>
    </submittedName>
</protein>
<name>A0ABN0GAT6_9BURK</name>
<keyword evidence="2" id="KW-1185">Reference proteome</keyword>